<feature type="domain" description="Peptidase metallopeptidase" evidence="6">
    <location>
        <begin position="9"/>
        <end position="146"/>
    </location>
</feature>
<accession>A0A914Q4D0</accession>
<evidence type="ECO:0000256" key="1">
    <source>
        <dbReference type="ARBA" id="ARBA00010370"/>
    </source>
</evidence>
<keyword evidence="5" id="KW-0862">Zinc</keyword>
<organism evidence="7 8">
    <name type="scientific">Panagrolaimus davidi</name>
    <dbReference type="NCBI Taxonomy" id="227884"/>
    <lineage>
        <taxon>Eukaryota</taxon>
        <taxon>Metazoa</taxon>
        <taxon>Ecdysozoa</taxon>
        <taxon>Nematoda</taxon>
        <taxon>Chromadorea</taxon>
        <taxon>Rhabditida</taxon>
        <taxon>Tylenchina</taxon>
        <taxon>Panagrolaimomorpha</taxon>
        <taxon>Panagrolaimoidea</taxon>
        <taxon>Panagrolaimidae</taxon>
        <taxon>Panagrolaimus</taxon>
    </lineage>
</organism>
<evidence type="ECO:0000313" key="7">
    <source>
        <dbReference type="Proteomes" id="UP000887578"/>
    </source>
</evidence>
<dbReference type="GO" id="GO:0006508">
    <property type="term" value="P:proteolysis"/>
    <property type="evidence" value="ECO:0007669"/>
    <property type="project" value="UniProtKB-KW"/>
</dbReference>
<dbReference type="Proteomes" id="UP000887578">
    <property type="component" value="Unplaced"/>
</dbReference>
<dbReference type="InterPro" id="IPR006026">
    <property type="entry name" value="Peptidase_Metallo"/>
</dbReference>
<keyword evidence="3" id="KW-0479">Metal-binding</keyword>
<proteinExistence type="inferred from homology"/>
<dbReference type="AlphaFoldDB" id="A0A914Q4D0"/>
<evidence type="ECO:0000256" key="5">
    <source>
        <dbReference type="ARBA" id="ARBA00022833"/>
    </source>
</evidence>
<dbReference type="InterPro" id="IPR001818">
    <property type="entry name" value="Pept_M10_metallopeptidase"/>
</dbReference>
<sequence length="151" mass="17390">MSAPVVFGDPKKWSKSTLTYAFENFPKSVSNNDARAAVQYAFNQWSTIIPKTFKEISWDSLKPADFKFSFEDGKTGASSDGHITENNEIEWKRYKIGENMDLHKLDITRNFMAGIYTIFVWANVIQKDTILLSDNFDSNERYVLPKLSKKD</sequence>
<dbReference type="WBParaSite" id="PDA_v2.g26198.t1">
    <property type="protein sequence ID" value="PDA_v2.g26198.t1"/>
    <property type="gene ID" value="PDA_v2.g26198"/>
</dbReference>
<dbReference type="Pfam" id="PF00413">
    <property type="entry name" value="Peptidase_M10"/>
    <property type="match status" value="1"/>
</dbReference>
<evidence type="ECO:0000259" key="6">
    <source>
        <dbReference type="SMART" id="SM00235"/>
    </source>
</evidence>
<dbReference type="GO" id="GO:0031012">
    <property type="term" value="C:extracellular matrix"/>
    <property type="evidence" value="ECO:0007669"/>
    <property type="project" value="InterPro"/>
</dbReference>
<dbReference type="SUPFAM" id="SSF55486">
    <property type="entry name" value="Metalloproteases ('zincins'), catalytic domain"/>
    <property type="match status" value="1"/>
</dbReference>
<dbReference type="GO" id="GO:0008270">
    <property type="term" value="F:zinc ion binding"/>
    <property type="evidence" value="ECO:0007669"/>
    <property type="project" value="InterPro"/>
</dbReference>
<protein>
    <submittedName>
        <fullName evidence="8">Peptidase metallopeptidase domain-containing protein</fullName>
    </submittedName>
</protein>
<dbReference type="GO" id="GO:0004222">
    <property type="term" value="F:metalloendopeptidase activity"/>
    <property type="evidence" value="ECO:0007669"/>
    <property type="project" value="InterPro"/>
</dbReference>
<dbReference type="Gene3D" id="3.40.390.10">
    <property type="entry name" value="Collagenase (Catalytic Domain)"/>
    <property type="match status" value="1"/>
</dbReference>
<comment type="similarity">
    <text evidence="1">Belongs to the peptidase M10A family.</text>
</comment>
<keyword evidence="2" id="KW-0645">Protease</keyword>
<evidence type="ECO:0000256" key="4">
    <source>
        <dbReference type="ARBA" id="ARBA00022801"/>
    </source>
</evidence>
<evidence type="ECO:0000256" key="3">
    <source>
        <dbReference type="ARBA" id="ARBA00022723"/>
    </source>
</evidence>
<evidence type="ECO:0000313" key="8">
    <source>
        <dbReference type="WBParaSite" id="PDA_v2.g26198.t1"/>
    </source>
</evidence>
<name>A0A914Q4D0_9BILA</name>
<keyword evidence="4" id="KW-0378">Hydrolase</keyword>
<dbReference type="SMART" id="SM00235">
    <property type="entry name" value="ZnMc"/>
    <property type="match status" value="1"/>
</dbReference>
<keyword evidence="7" id="KW-1185">Reference proteome</keyword>
<reference evidence="8" key="1">
    <citation type="submission" date="2022-11" db="UniProtKB">
        <authorList>
            <consortium name="WormBaseParasite"/>
        </authorList>
    </citation>
    <scope>IDENTIFICATION</scope>
</reference>
<dbReference type="InterPro" id="IPR024079">
    <property type="entry name" value="MetalloPept_cat_dom_sf"/>
</dbReference>
<evidence type="ECO:0000256" key="2">
    <source>
        <dbReference type="ARBA" id="ARBA00022670"/>
    </source>
</evidence>